<dbReference type="WBParaSite" id="ECPE_0001150501-mRNA-1">
    <property type="protein sequence ID" value="ECPE_0001150501-mRNA-1"/>
    <property type="gene ID" value="ECPE_0001150501"/>
</dbReference>
<accession>A0A183AWY5</accession>
<keyword evidence="3" id="KW-1185">Reference proteome</keyword>
<sequence>MSQRAAIDAQREELFVLLSMFPELIVSANGLAQPVNCIDSLQAITDDVYPLRLGICLRPNIRQPTKSHTLNKRVTRSVVLNVVCDLNYPQTPPSLHFKEAKRIPQDVLNELDHRLQDVLISNKNQLEWERKAESDSQLAKIFETVGGGDSESLDPNSVPVTPSPPVCPLTRHTRLCPLNVKRLLPRAQLTSQSGSTETNILCVQRGACLDGPHEKPIRTPSKPNTTKPHIFPCRARFDGFTCDTGQPLRIDEWLIPSRRGPKSSDCRDTAKLLESLAPQLVYLTRCSKPPELCRVLGYQYISNGSPSGESMRPGSGGGSADYSGWFVAQLVSERPRGTCLTTLVNVLTDRTGETTRSFAWIRTVTQQLVDVLIWLHGQNMSHRDLQVSSSRIDFLFVPRCVCVCVCKLNPSIRYTVRTVISLYIVII</sequence>
<name>A0A183AWY5_9TREM</name>
<feature type="domain" description="RWD" evidence="1">
    <location>
        <begin position="9"/>
        <end position="124"/>
    </location>
</feature>
<evidence type="ECO:0000313" key="2">
    <source>
        <dbReference type="EMBL" id="VDP88545.1"/>
    </source>
</evidence>
<organism evidence="4">
    <name type="scientific">Echinostoma caproni</name>
    <dbReference type="NCBI Taxonomy" id="27848"/>
    <lineage>
        <taxon>Eukaryota</taxon>
        <taxon>Metazoa</taxon>
        <taxon>Spiralia</taxon>
        <taxon>Lophotrochozoa</taxon>
        <taxon>Platyhelminthes</taxon>
        <taxon>Trematoda</taxon>
        <taxon>Digenea</taxon>
        <taxon>Plagiorchiida</taxon>
        <taxon>Echinostomata</taxon>
        <taxon>Echinostomatoidea</taxon>
        <taxon>Echinostomatidae</taxon>
        <taxon>Echinostoma</taxon>
    </lineage>
</organism>
<dbReference type="Gene3D" id="3.10.110.10">
    <property type="entry name" value="Ubiquitin Conjugating Enzyme"/>
    <property type="match status" value="1"/>
</dbReference>
<evidence type="ECO:0000313" key="3">
    <source>
        <dbReference type="Proteomes" id="UP000272942"/>
    </source>
</evidence>
<evidence type="ECO:0000259" key="1">
    <source>
        <dbReference type="Pfam" id="PF05773"/>
    </source>
</evidence>
<reference evidence="2 3" key="2">
    <citation type="submission" date="2018-11" db="EMBL/GenBank/DDBJ databases">
        <authorList>
            <consortium name="Pathogen Informatics"/>
        </authorList>
    </citation>
    <scope>NUCLEOTIDE SEQUENCE [LARGE SCALE GENOMIC DNA]</scope>
    <source>
        <strain evidence="2 3">Egypt</strain>
    </source>
</reference>
<dbReference type="AlphaFoldDB" id="A0A183AWY5"/>
<protein>
    <submittedName>
        <fullName evidence="4">RWD domain-containing protein</fullName>
    </submittedName>
</protein>
<dbReference type="SUPFAM" id="SSF54495">
    <property type="entry name" value="UBC-like"/>
    <property type="match status" value="1"/>
</dbReference>
<dbReference type="InterPro" id="IPR016135">
    <property type="entry name" value="UBQ-conjugating_enzyme/RWD"/>
</dbReference>
<dbReference type="InterPro" id="IPR006575">
    <property type="entry name" value="RWD_dom"/>
</dbReference>
<dbReference type="Proteomes" id="UP000272942">
    <property type="component" value="Unassembled WGS sequence"/>
</dbReference>
<proteinExistence type="predicted"/>
<dbReference type="EMBL" id="UZAN01050902">
    <property type="protein sequence ID" value="VDP88545.1"/>
    <property type="molecule type" value="Genomic_DNA"/>
</dbReference>
<dbReference type="Pfam" id="PF05773">
    <property type="entry name" value="RWD"/>
    <property type="match status" value="1"/>
</dbReference>
<evidence type="ECO:0000313" key="4">
    <source>
        <dbReference type="WBParaSite" id="ECPE_0001150501-mRNA-1"/>
    </source>
</evidence>
<dbReference type="OrthoDB" id="6255716at2759"/>
<gene>
    <name evidence="2" type="ORF">ECPE_LOCUS11470</name>
</gene>
<reference evidence="4" key="1">
    <citation type="submission" date="2016-06" db="UniProtKB">
        <authorList>
            <consortium name="WormBaseParasite"/>
        </authorList>
    </citation>
    <scope>IDENTIFICATION</scope>
</reference>